<keyword evidence="1" id="KW-0812">Transmembrane</keyword>
<dbReference type="Proteomes" id="UP000736328">
    <property type="component" value="Unassembled WGS sequence"/>
</dbReference>
<reference evidence="2" key="1">
    <citation type="submission" date="2020-07" db="EMBL/GenBank/DDBJ databases">
        <title>Huge and variable diversity of episymbiotic CPR bacteria and DPANN archaea in groundwater ecosystems.</title>
        <authorList>
            <person name="He C.Y."/>
            <person name="Keren R."/>
            <person name="Whittaker M."/>
            <person name="Farag I.F."/>
            <person name="Doudna J."/>
            <person name="Cate J.H.D."/>
            <person name="Banfield J.F."/>
        </authorList>
    </citation>
    <scope>NUCLEOTIDE SEQUENCE</scope>
    <source>
        <strain evidence="2">NC_groundwater_1520_Pr4_B-0.1um_53_5</strain>
    </source>
</reference>
<keyword evidence="1" id="KW-1133">Transmembrane helix</keyword>
<gene>
    <name evidence="2" type="ORF">HY768_07350</name>
</gene>
<dbReference type="AlphaFoldDB" id="A0A933MJV0"/>
<feature type="transmembrane region" description="Helical" evidence="1">
    <location>
        <begin position="83"/>
        <end position="100"/>
    </location>
</feature>
<keyword evidence="1" id="KW-0472">Membrane</keyword>
<dbReference type="Gene3D" id="3.30.450.20">
    <property type="entry name" value="PAS domain"/>
    <property type="match status" value="1"/>
</dbReference>
<evidence type="ECO:0000313" key="2">
    <source>
        <dbReference type="EMBL" id="MBI4727024.1"/>
    </source>
</evidence>
<accession>A0A933MJV0</accession>
<evidence type="ECO:0000256" key="1">
    <source>
        <dbReference type="SAM" id="Phobius"/>
    </source>
</evidence>
<organism evidence="2 3">
    <name type="scientific">candidate division TA06 bacterium</name>
    <dbReference type="NCBI Taxonomy" id="2250710"/>
    <lineage>
        <taxon>Bacteria</taxon>
        <taxon>Bacteria division TA06</taxon>
    </lineage>
</organism>
<comment type="caution">
    <text evidence="2">The sequence shown here is derived from an EMBL/GenBank/DDBJ whole genome shotgun (WGS) entry which is preliminary data.</text>
</comment>
<dbReference type="EMBL" id="JACQXR010000096">
    <property type="protein sequence ID" value="MBI4727024.1"/>
    <property type="molecule type" value="Genomic_DNA"/>
</dbReference>
<sequence length="177" mass="19527">MKKRIFIGLALGLAAGIIDLIPMLLQKLSWDANLSALSLWLVSGMLTASVDWKINPALKGMLVSFLVLLPSGILIGAKEPFSLVPIGVMTLILGGMLGYFTERLGKVAQIVNDMMEKKRDSVRFWIQLPPGSGGQKQMTLIEFFALHDENDKYLGCLEGTRNVEDIRQLQGEQRLLG</sequence>
<evidence type="ECO:0000313" key="3">
    <source>
        <dbReference type="Proteomes" id="UP000736328"/>
    </source>
</evidence>
<protein>
    <submittedName>
        <fullName evidence="2">Uncharacterized protein</fullName>
    </submittedName>
</protein>
<feature type="transmembrane region" description="Helical" evidence="1">
    <location>
        <begin position="57"/>
        <end position="77"/>
    </location>
</feature>
<proteinExistence type="predicted"/>
<name>A0A933MJV0_UNCT6</name>
<feature type="transmembrane region" description="Helical" evidence="1">
    <location>
        <begin position="32"/>
        <end position="50"/>
    </location>
</feature>